<dbReference type="RefSeq" id="WP_065730300.1">
    <property type="nucleotide sequence ID" value="NZ_CP016428.1"/>
</dbReference>
<dbReference type="InterPro" id="IPR005802">
    <property type="entry name" value="ADC_synth_comp_1"/>
</dbReference>
<accession>A0A1B1UK88</accession>
<dbReference type="CDD" id="cd04301">
    <property type="entry name" value="NAT_SF"/>
    <property type="match status" value="1"/>
</dbReference>
<evidence type="ECO:0000313" key="4">
    <source>
        <dbReference type="EMBL" id="ANW03113.1"/>
    </source>
</evidence>
<organism evidence="4 5">
    <name type="scientific">Bradyrhizobium icense</name>
    <dbReference type="NCBI Taxonomy" id="1274631"/>
    <lineage>
        <taxon>Bacteria</taxon>
        <taxon>Pseudomonadati</taxon>
        <taxon>Pseudomonadota</taxon>
        <taxon>Alphaproteobacteria</taxon>
        <taxon>Hyphomicrobiales</taxon>
        <taxon>Nitrobacteraceae</taxon>
        <taxon>Bradyrhizobium</taxon>
    </lineage>
</organism>
<protein>
    <recommendedName>
        <fullName evidence="1">aminodeoxychorismate synthase</fullName>
        <ecNumber evidence="1">2.6.1.85</ecNumber>
    </recommendedName>
</protein>
<dbReference type="PANTHER" id="PTHR11236:SF18">
    <property type="entry name" value="AMINODEOXYCHORISMATE SYNTHASE"/>
    <property type="match status" value="1"/>
</dbReference>
<dbReference type="SUPFAM" id="SSF55729">
    <property type="entry name" value="Acyl-CoA N-acyltransferases (Nat)"/>
    <property type="match status" value="1"/>
</dbReference>
<dbReference type="SUPFAM" id="SSF56322">
    <property type="entry name" value="ADC synthase"/>
    <property type="match status" value="1"/>
</dbReference>
<evidence type="ECO:0000313" key="5">
    <source>
        <dbReference type="Proteomes" id="UP000092839"/>
    </source>
</evidence>
<feature type="domain" description="N-acetyltransferase" evidence="3">
    <location>
        <begin position="520"/>
        <end position="674"/>
    </location>
</feature>
<dbReference type="GO" id="GO:0009396">
    <property type="term" value="P:folic acid-containing compound biosynthetic process"/>
    <property type="evidence" value="ECO:0007669"/>
    <property type="project" value="InterPro"/>
</dbReference>
<evidence type="ECO:0000259" key="3">
    <source>
        <dbReference type="PROSITE" id="PS51186"/>
    </source>
</evidence>
<dbReference type="InterPro" id="IPR005801">
    <property type="entry name" value="ADC_synthase"/>
</dbReference>
<dbReference type="PRINTS" id="PR00095">
    <property type="entry name" value="ANTSNTHASEI"/>
</dbReference>
<sequence length="674" mass="74136">MTEDVSQLRDFPFEAVTYVARSSTISCGVSAEDVFVRLFGGTQPAFWLDSSRLVSGLSRWSFMGELGGSRSYLASYDASRQEIRIARDGRGSPTTVSRSIFELLAHSHAAHKLRDPGGVPDIPFKGGHVGYFGYELKSLTCGVSSPPSKYPDACFIFCTRFLAFDHENDRIHIVALYPEAEAASDEAALWVSKTERDIERIEPAPSVTPSSPNANSAPLQFKLRQRRARYLENIERCLSEIRAGETYEVCLTNEITVETEIDPLGLYRILRRRNPAPYSAFLRLGNICVASSSPERFLRIDSKLIVETKPIKGTAARHAIPEEDERIAEELRLDEKSRAENLMIVDLMRNDLGRICRTGSVHVPSLMHIESYKTVHQLVSIIRGELASPDDIIPCISVCFPGGSITGAPKIRTLKIIDELEQAPRGVYTGAIGYLSLCGEVDLNIVIRTIVCQGRHLSIGCGGAIVALSDPNAEFDEILLKAREPIRAIAEAVTGDPDHALVIHGADNDASEEIVPDSAHRVRLARFQDRDTIAKCVQALLTELGGPGPQFELQVAVGVAGQMAMDSRLGFALIMENVPAAEVIGIAVVSQVSAVRASGHYGVLQELWVDPRYRSAQHGRWLLAAVDREARARGWPMIEVSLPLAGRPGAERLIAFYESMGFTPAGQRRRRRLL</sequence>
<dbReference type="PROSITE" id="PS51186">
    <property type="entry name" value="GNAT"/>
    <property type="match status" value="1"/>
</dbReference>
<dbReference type="InterPro" id="IPR000182">
    <property type="entry name" value="GNAT_dom"/>
</dbReference>
<dbReference type="EC" id="2.6.1.85" evidence="1"/>
<dbReference type="Pfam" id="PF04715">
    <property type="entry name" value="Anth_synt_I_N"/>
    <property type="match status" value="1"/>
</dbReference>
<dbReference type="InterPro" id="IPR019999">
    <property type="entry name" value="Anth_synth_I-like"/>
</dbReference>
<dbReference type="EMBL" id="CP016428">
    <property type="protein sequence ID" value="ANW03113.1"/>
    <property type="molecule type" value="Genomic_DNA"/>
</dbReference>
<reference evidence="4 5" key="1">
    <citation type="submission" date="2016-07" db="EMBL/GenBank/DDBJ databases">
        <title>Complete genome sequence of Bradyrhizobium icense LMTR 13T, a potential inoculant strain isolated from lima bean (Phaseolus lunatus) in Peru.</title>
        <authorList>
            <person name="Ormeno-Orrillo E."/>
            <person name="Duran D."/>
            <person name="Rogel M.A."/>
            <person name="Rey L."/>
            <person name="Imperial J."/>
            <person name="Ruiz-Argueso T."/>
            <person name="Martinez-Romero E."/>
        </authorList>
    </citation>
    <scope>NUCLEOTIDE SEQUENCE [LARGE SCALE GENOMIC DNA]</scope>
    <source>
        <strain evidence="4 5">LMTR 13</strain>
    </source>
</reference>
<name>A0A1B1UK88_9BRAD</name>
<dbReference type="GO" id="GO:0005737">
    <property type="term" value="C:cytoplasm"/>
    <property type="evidence" value="ECO:0007669"/>
    <property type="project" value="TreeGrafter"/>
</dbReference>
<gene>
    <name evidence="4" type="ORF">LMTR13_26200</name>
</gene>
<proteinExistence type="predicted"/>
<evidence type="ECO:0000256" key="2">
    <source>
        <dbReference type="ARBA" id="ARBA00022679"/>
    </source>
</evidence>
<dbReference type="Pfam" id="PF00425">
    <property type="entry name" value="Chorismate_bind"/>
    <property type="match status" value="1"/>
</dbReference>
<dbReference type="KEGG" id="bic:LMTR13_26200"/>
<dbReference type="InterPro" id="IPR015890">
    <property type="entry name" value="Chorismate_C"/>
</dbReference>
<dbReference type="InterPro" id="IPR006805">
    <property type="entry name" value="Anth_synth_I_N"/>
</dbReference>
<dbReference type="GO" id="GO:0016747">
    <property type="term" value="F:acyltransferase activity, transferring groups other than amino-acyl groups"/>
    <property type="evidence" value="ECO:0007669"/>
    <property type="project" value="InterPro"/>
</dbReference>
<keyword evidence="2" id="KW-0808">Transferase</keyword>
<dbReference type="InterPro" id="IPR016181">
    <property type="entry name" value="Acyl_CoA_acyltransferase"/>
</dbReference>
<dbReference type="Gene3D" id="3.60.120.10">
    <property type="entry name" value="Anthranilate synthase"/>
    <property type="match status" value="1"/>
</dbReference>
<dbReference type="Gene3D" id="3.40.630.30">
    <property type="match status" value="1"/>
</dbReference>
<dbReference type="GO" id="GO:0046820">
    <property type="term" value="F:4-amino-4-deoxychorismate synthase activity"/>
    <property type="evidence" value="ECO:0007669"/>
    <property type="project" value="UniProtKB-EC"/>
</dbReference>
<dbReference type="Pfam" id="PF13508">
    <property type="entry name" value="Acetyltransf_7"/>
    <property type="match status" value="1"/>
</dbReference>
<keyword evidence="5" id="KW-1185">Reference proteome</keyword>
<evidence type="ECO:0000256" key="1">
    <source>
        <dbReference type="ARBA" id="ARBA00013139"/>
    </source>
</evidence>
<dbReference type="PANTHER" id="PTHR11236">
    <property type="entry name" value="AMINOBENZOATE/ANTHRANILATE SYNTHASE"/>
    <property type="match status" value="1"/>
</dbReference>
<dbReference type="GO" id="GO:0008153">
    <property type="term" value="P:4-aminobenzoate biosynthetic process"/>
    <property type="evidence" value="ECO:0007669"/>
    <property type="project" value="TreeGrafter"/>
</dbReference>
<dbReference type="Proteomes" id="UP000092839">
    <property type="component" value="Chromosome"/>
</dbReference>
<dbReference type="AlphaFoldDB" id="A0A1B1UK88"/>
<dbReference type="GO" id="GO:0000162">
    <property type="term" value="P:L-tryptophan biosynthetic process"/>
    <property type="evidence" value="ECO:0007669"/>
    <property type="project" value="TreeGrafter"/>
</dbReference>
<dbReference type="NCBIfam" id="TIGR00553">
    <property type="entry name" value="pabB"/>
    <property type="match status" value="1"/>
</dbReference>
<dbReference type="STRING" id="1274631.LMTR13_26200"/>